<reference evidence="1" key="1">
    <citation type="submission" date="2018-07" db="EMBL/GenBank/DDBJ databases">
        <authorList>
            <consortium name="GenomeTrakr network: Whole genome sequencing for foodborne pathogen traceback"/>
        </authorList>
    </citation>
    <scope>NUCLEOTIDE SEQUENCE</scope>
    <source>
        <strain evidence="1">CFSAN002857</strain>
    </source>
</reference>
<proteinExistence type="predicted"/>
<accession>A0A5U3EC74</accession>
<sequence>MRIIACRHMQLFIFNIKQQDFIMNEQDVYLISNEYGEDKCPEGKLALYTNVQFNIGEVGNILIISPNIQLNEEQLASYGFIIGENSNISSIVNNMDQDATLISGLYVDGQTLTVKPGTTIPTLYDYPLGSENWNDAVNSVISAGIETVDLTMSIESDIVLEEEEEYSALLQIHNNNSESVDNVTITASSGNSAVFSVETATQTTSIAGNETVNVRIPLLGTGQGSATLTCQLTMPFGIVNNGNNMTQTVVTVNEASPLHVTQSFAGDWQDTWPSTKYIYSYKLILSSAETEVDKWELSFVLPDGAEVYLKWLESESSWVELNTEKSVNGNVYLDSEPGHVISPEKNIELDIEILYPNQSTDYQTLKNLRLMQLA</sequence>
<name>A0A5U3EC74_SALET</name>
<dbReference type="EMBL" id="AAGLPU010000009">
    <property type="protein sequence ID" value="EBP3985588.1"/>
    <property type="molecule type" value="Genomic_DNA"/>
</dbReference>
<organism evidence="1">
    <name type="scientific">Salmonella enterica I</name>
    <dbReference type="NCBI Taxonomy" id="59201"/>
    <lineage>
        <taxon>Bacteria</taxon>
        <taxon>Pseudomonadati</taxon>
        <taxon>Pseudomonadota</taxon>
        <taxon>Gammaproteobacteria</taxon>
        <taxon>Enterobacterales</taxon>
        <taxon>Enterobacteriaceae</taxon>
        <taxon>Salmonella</taxon>
    </lineage>
</organism>
<gene>
    <name evidence="1" type="ORF">S308_09050</name>
</gene>
<dbReference type="AlphaFoldDB" id="A0A5U3EC74"/>
<evidence type="ECO:0000313" key="1">
    <source>
        <dbReference type="EMBL" id="EBP3985588.1"/>
    </source>
</evidence>
<protein>
    <submittedName>
        <fullName evidence="1">Uncharacterized protein</fullName>
    </submittedName>
</protein>
<comment type="caution">
    <text evidence="1">The sequence shown here is derived from an EMBL/GenBank/DDBJ whole genome shotgun (WGS) entry which is preliminary data.</text>
</comment>